<feature type="transmembrane region" description="Helical" evidence="5">
    <location>
        <begin position="152"/>
        <end position="170"/>
    </location>
</feature>
<feature type="transmembrane region" description="Helical" evidence="5">
    <location>
        <begin position="12"/>
        <end position="29"/>
    </location>
</feature>
<evidence type="ECO:0000256" key="2">
    <source>
        <dbReference type="ARBA" id="ARBA00022692"/>
    </source>
</evidence>
<evidence type="ECO:0000256" key="1">
    <source>
        <dbReference type="ARBA" id="ARBA00022475"/>
    </source>
</evidence>
<name>A0A2N5XK69_9HYPH</name>
<evidence type="ECO:0000313" key="6">
    <source>
        <dbReference type="EMBL" id="PLW74913.1"/>
    </source>
</evidence>
<organism evidence="6 7">
    <name type="scientific">Cohaesibacter celericrescens</name>
    <dbReference type="NCBI Taxonomy" id="2067669"/>
    <lineage>
        <taxon>Bacteria</taxon>
        <taxon>Pseudomonadati</taxon>
        <taxon>Pseudomonadota</taxon>
        <taxon>Alphaproteobacteria</taxon>
        <taxon>Hyphomicrobiales</taxon>
        <taxon>Cohaesibacteraceae</taxon>
    </lineage>
</organism>
<keyword evidence="2 5" id="KW-0812">Transmembrane</keyword>
<dbReference type="EMBL" id="PKUQ01000055">
    <property type="protein sequence ID" value="PLW74913.1"/>
    <property type="molecule type" value="Genomic_DNA"/>
</dbReference>
<dbReference type="RefSeq" id="WP_101535813.1">
    <property type="nucleotide sequence ID" value="NZ_JBFHIU010000004.1"/>
</dbReference>
<dbReference type="OrthoDB" id="9811954at2"/>
<evidence type="ECO:0000313" key="7">
    <source>
        <dbReference type="Proteomes" id="UP000234881"/>
    </source>
</evidence>
<reference evidence="6 7" key="1">
    <citation type="submission" date="2018-01" db="EMBL/GenBank/DDBJ databases">
        <title>The draft genome sequence of Cohaesibacter sp. H1304.</title>
        <authorList>
            <person name="Wang N.-N."/>
            <person name="Du Z.-J."/>
        </authorList>
    </citation>
    <scope>NUCLEOTIDE SEQUENCE [LARGE SCALE GENOMIC DNA]</scope>
    <source>
        <strain evidence="6 7">H1304</strain>
    </source>
</reference>
<keyword evidence="4 5" id="KW-0472">Membrane</keyword>
<protein>
    <submittedName>
        <fullName evidence="6">Uncharacterized protein</fullName>
    </submittedName>
</protein>
<dbReference type="AlphaFoldDB" id="A0A2N5XK69"/>
<evidence type="ECO:0000256" key="5">
    <source>
        <dbReference type="SAM" id="Phobius"/>
    </source>
</evidence>
<dbReference type="Proteomes" id="UP000234881">
    <property type="component" value="Unassembled WGS sequence"/>
</dbReference>
<dbReference type="NCBIfam" id="NF002099">
    <property type="entry name" value="PRK00944.1"/>
    <property type="match status" value="1"/>
</dbReference>
<feature type="transmembrane region" description="Helical" evidence="5">
    <location>
        <begin position="126"/>
        <end position="146"/>
    </location>
</feature>
<keyword evidence="7" id="KW-1185">Reference proteome</keyword>
<keyword evidence="1" id="KW-1003">Cell membrane</keyword>
<evidence type="ECO:0000256" key="4">
    <source>
        <dbReference type="ARBA" id="ARBA00023136"/>
    </source>
</evidence>
<proteinExistence type="predicted"/>
<dbReference type="InterPro" id="IPR019691">
    <property type="entry name" value="DUF2585"/>
</dbReference>
<evidence type="ECO:0000256" key="3">
    <source>
        <dbReference type="ARBA" id="ARBA00022989"/>
    </source>
</evidence>
<dbReference type="GO" id="GO:0005886">
    <property type="term" value="C:plasma membrane"/>
    <property type="evidence" value="ECO:0007669"/>
    <property type="project" value="InterPro"/>
</dbReference>
<sequence>MLARLTPKHYALIGILMIATTAIILLMMGREPICKCGVVKFWTWDVNSSDNSQHISDWYTPSHIIHGMLFYGLFWWMGRFATGGAGWPMGLRALLSILVEAAWEVLENSPFIINRYREATIALDYFGDSVLNSVFDIIWMLFGFWLAAKLPVWVTIVLIIAAELFVGAMIRDNLSLNILMLLYPIDAVRDWQLQGL</sequence>
<keyword evidence="3 5" id="KW-1133">Transmembrane helix</keyword>
<dbReference type="Pfam" id="PF10755">
    <property type="entry name" value="DUF2585"/>
    <property type="match status" value="1"/>
</dbReference>
<comment type="caution">
    <text evidence="6">The sequence shown here is derived from an EMBL/GenBank/DDBJ whole genome shotgun (WGS) entry which is preliminary data.</text>
</comment>
<gene>
    <name evidence="6" type="ORF">C0081_21625</name>
</gene>
<accession>A0A2N5XK69</accession>